<dbReference type="EMBL" id="PFFQ01000004">
    <property type="protein sequence ID" value="PIW19421.1"/>
    <property type="molecule type" value="Genomic_DNA"/>
</dbReference>
<evidence type="ECO:0000313" key="2">
    <source>
        <dbReference type="Proteomes" id="UP000231019"/>
    </source>
</evidence>
<name>A0A2M7GB65_9BACT</name>
<dbReference type="AlphaFoldDB" id="A0A2M7GB65"/>
<dbReference type="Proteomes" id="UP000231019">
    <property type="component" value="Unassembled WGS sequence"/>
</dbReference>
<organism evidence="1 2">
    <name type="scientific">bacterium (Candidatus Blackallbacteria) CG17_big_fil_post_rev_8_21_14_2_50_48_46</name>
    <dbReference type="NCBI Taxonomy" id="2014261"/>
    <lineage>
        <taxon>Bacteria</taxon>
        <taxon>Candidatus Blackallbacteria</taxon>
    </lineage>
</organism>
<evidence type="ECO:0000313" key="1">
    <source>
        <dbReference type="EMBL" id="PIW19421.1"/>
    </source>
</evidence>
<proteinExistence type="predicted"/>
<gene>
    <name evidence="1" type="ORF">COW36_00870</name>
</gene>
<accession>A0A2M7GB65</accession>
<sequence>MAIRIKQPKQVLLGLGLLVFVAWFASEACSSLYPQPVVPPRPVCRDRNGQVVPCSAIPSPSIRLTSP</sequence>
<protein>
    <submittedName>
        <fullName evidence="1">Uncharacterized protein</fullName>
    </submittedName>
</protein>
<reference evidence="1 2" key="1">
    <citation type="submission" date="2017-09" db="EMBL/GenBank/DDBJ databases">
        <title>Depth-based differentiation of microbial function through sediment-hosted aquifers and enrichment of novel symbionts in the deep terrestrial subsurface.</title>
        <authorList>
            <person name="Probst A.J."/>
            <person name="Ladd B."/>
            <person name="Jarett J.K."/>
            <person name="Geller-Mcgrath D.E."/>
            <person name="Sieber C.M."/>
            <person name="Emerson J.B."/>
            <person name="Anantharaman K."/>
            <person name="Thomas B.C."/>
            <person name="Malmstrom R."/>
            <person name="Stieglmeier M."/>
            <person name="Klingl A."/>
            <person name="Woyke T."/>
            <person name="Ryan C.M."/>
            <person name="Banfield J.F."/>
        </authorList>
    </citation>
    <scope>NUCLEOTIDE SEQUENCE [LARGE SCALE GENOMIC DNA]</scope>
    <source>
        <strain evidence="1">CG17_big_fil_post_rev_8_21_14_2_50_48_46</strain>
    </source>
</reference>
<comment type="caution">
    <text evidence="1">The sequence shown here is derived from an EMBL/GenBank/DDBJ whole genome shotgun (WGS) entry which is preliminary data.</text>
</comment>